<feature type="compositionally biased region" description="Polar residues" evidence="1">
    <location>
        <begin position="1"/>
        <end position="14"/>
    </location>
</feature>
<dbReference type="Proteomes" id="UP001153954">
    <property type="component" value="Unassembled WGS sequence"/>
</dbReference>
<name>A0AAU9TVC1_EUPED</name>
<reference evidence="2" key="1">
    <citation type="submission" date="2022-03" db="EMBL/GenBank/DDBJ databases">
        <authorList>
            <person name="Tunstrom K."/>
        </authorList>
    </citation>
    <scope>NUCLEOTIDE SEQUENCE</scope>
</reference>
<evidence type="ECO:0000313" key="3">
    <source>
        <dbReference type="Proteomes" id="UP001153954"/>
    </source>
</evidence>
<feature type="region of interest" description="Disordered" evidence="1">
    <location>
        <begin position="1"/>
        <end position="20"/>
    </location>
</feature>
<protein>
    <submittedName>
        <fullName evidence="2">Uncharacterized protein</fullName>
    </submittedName>
</protein>
<evidence type="ECO:0000313" key="2">
    <source>
        <dbReference type="EMBL" id="CAH2089467.1"/>
    </source>
</evidence>
<accession>A0AAU9TVC1</accession>
<organism evidence="2 3">
    <name type="scientific">Euphydryas editha</name>
    <name type="common">Edith's checkerspot</name>
    <dbReference type="NCBI Taxonomy" id="104508"/>
    <lineage>
        <taxon>Eukaryota</taxon>
        <taxon>Metazoa</taxon>
        <taxon>Ecdysozoa</taxon>
        <taxon>Arthropoda</taxon>
        <taxon>Hexapoda</taxon>
        <taxon>Insecta</taxon>
        <taxon>Pterygota</taxon>
        <taxon>Neoptera</taxon>
        <taxon>Endopterygota</taxon>
        <taxon>Lepidoptera</taxon>
        <taxon>Glossata</taxon>
        <taxon>Ditrysia</taxon>
        <taxon>Papilionoidea</taxon>
        <taxon>Nymphalidae</taxon>
        <taxon>Nymphalinae</taxon>
        <taxon>Euphydryas</taxon>
    </lineage>
</organism>
<gene>
    <name evidence="2" type="ORF">EEDITHA_LOCUS5517</name>
</gene>
<evidence type="ECO:0000256" key="1">
    <source>
        <dbReference type="SAM" id="MobiDB-lite"/>
    </source>
</evidence>
<dbReference type="AlphaFoldDB" id="A0AAU9TVC1"/>
<dbReference type="EMBL" id="CAKOGL010000008">
    <property type="protein sequence ID" value="CAH2089467.1"/>
    <property type="molecule type" value="Genomic_DNA"/>
</dbReference>
<keyword evidence="3" id="KW-1185">Reference proteome</keyword>
<comment type="caution">
    <text evidence="2">The sequence shown here is derived from an EMBL/GenBank/DDBJ whole genome shotgun (WGS) entry which is preliminary data.</text>
</comment>
<sequence>MLDVTSQAGATSGTRGARVCAHVPRRHTRWRRSGRARRAARPASGRLVRVARSTAAAGEEHRAPHAPACDVSGSMRLPLLPLLVLPLVLVRPAAGLTIDSISFIVNMLTDRFDKKYLNNHV</sequence>
<proteinExistence type="predicted"/>